<sequence length="126" mass="14443">MTIAANAGYIVFRDKLTVTFYTNDLAGTLAQRVLAGDSREVIYLCRNFAPHQRWTGDQVLQLKTFQVPAMVAAYDLFMNGVDRVDQLRSTNTIRRKEKRVSMSIPTWALDRAFSLYKRSLDQPQHA</sequence>
<proteinExistence type="predicted"/>
<evidence type="ECO:0000313" key="2">
    <source>
        <dbReference type="Proteomes" id="UP001259832"/>
    </source>
</evidence>
<evidence type="ECO:0000313" key="1">
    <source>
        <dbReference type="EMBL" id="KAK1935571.1"/>
    </source>
</evidence>
<accession>A0AAD9LGL6</accession>
<name>A0AAD9LGL6_9STRA</name>
<protein>
    <recommendedName>
        <fullName evidence="3">PiggyBac transposable element-derived protein domain-containing protein</fullName>
    </recommendedName>
</protein>
<comment type="caution">
    <text evidence="1">The sequence shown here is derived from an EMBL/GenBank/DDBJ whole genome shotgun (WGS) entry which is preliminary data.</text>
</comment>
<reference evidence="1" key="1">
    <citation type="submission" date="2023-08" db="EMBL/GenBank/DDBJ databases">
        <title>Reference Genome Resource for the Citrus Pathogen Phytophthora citrophthora.</title>
        <authorList>
            <person name="Moller H."/>
            <person name="Coetzee B."/>
            <person name="Rose L.J."/>
            <person name="Van Niekerk J.M."/>
        </authorList>
    </citation>
    <scope>NUCLEOTIDE SEQUENCE</scope>
    <source>
        <strain evidence="1">STE-U-9442</strain>
    </source>
</reference>
<organism evidence="1 2">
    <name type="scientific">Phytophthora citrophthora</name>
    <dbReference type="NCBI Taxonomy" id="4793"/>
    <lineage>
        <taxon>Eukaryota</taxon>
        <taxon>Sar</taxon>
        <taxon>Stramenopiles</taxon>
        <taxon>Oomycota</taxon>
        <taxon>Peronosporomycetes</taxon>
        <taxon>Peronosporales</taxon>
        <taxon>Peronosporaceae</taxon>
        <taxon>Phytophthora</taxon>
    </lineage>
</organism>
<dbReference type="AlphaFoldDB" id="A0AAD9LGL6"/>
<dbReference type="Proteomes" id="UP001259832">
    <property type="component" value="Unassembled WGS sequence"/>
</dbReference>
<keyword evidence="2" id="KW-1185">Reference proteome</keyword>
<dbReference type="EMBL" id="JASMQC010000022">
    <property type="protein sequence ID" value="KAK1935571.1"/>
    <property type="molecule type" value="Genomic_DNA"/>
</dbReference>
<evidence type="ECO:0008006" key="3">
    <source>
        <dbReference type="Google" id="ProtNLM"/>
    </source>
</evidence>
<gene>
    <name evidence="1" type="ORF">P3T76_010266</name>
</gene>